<dbReference type="InterPro" id="IPR023198">
    <property type="entry name" value="PGP-like_dom2"/>
</dbReference>
<dbReference type="Pfam" id="PF13419">
    <property type="entry name" value="HAD_2"/>
    <property type="match status" value="1"/>
</dbReference>
<reference evidence="1 2" key="1">
    <citation type="submission" date="2019-09" db="EMBL/GenBank/DDBJ databases">
        <title>Salinarimonas rosea gen. nov., sp. nov., a new member of the a-2 subgroup of the Proteobacteria.</title>
        <authorList>
            <person name="Liu J."/>
        </authorList>
    </citation>
    <scope>NUCLEOTIDE SEQUENCE [LARGE SCALE GENOMIC DNA]</scope>
    <source>
        <strain evidence="1 2">BN140002</strain>
    </source>
</reference>
<dbReference type="SFLD" id="SFLDS00003">
    <property type="entry name" value="Haloacid_Dehalogenase"/>
    <property type="match status" value="1"/>
</dbReference>
<evidence type="ECO:0000313" key="1">
    <source>
        <dbReference type="EMBL" id="KAA2234606.1"/>
    </source>
</evidence>
<accession>A0A5B2V6Z3</accession>
<protein>
    <submittedName>
        <fullName evidence="1">HAD-IA family hydrolase</fullName>
    </submittedName>
</protein>
<keyword evidence="2" id="KW-1185">Reference proteome</keyword>
<dbReference type="GO" id="GO:0005829">
    <property type="term" value="C:cytosol"/>
    <property type="evidence" value="ECO:0007669"/>
    <property type="project" value="TreeGrafter"/>
</dbReference>
<proteinExistence type="predicted"/>
<dbReference type="SFLD" id="SFLDG01135">
    <property type="entry name" value="C1.5.6:_HAD__Beta-PGM__Phospha"/>
    <property type="match status" value="1"/>
</dbReference>
<name>A0A5B2V6Z3_9HYPH</name>
<dbReference type="InterPro" id="IPR050155">
    <property type="entry name" value="HAD-like_hydrolase_sf"/>
</dbReference>
<dbReference type="Gene3D" id="3.40.50.1000">
    <property type="entry name" value="HAD superfamily/HAD-like"/>
    <property type="match status" value="1"/>
</dbReference>
<dbReference type="NCBIfam" id="TIGR01549">
    <property type="entry name" value="HAD-SF-IA-v1"/>
    <property type="match status" value="1"/>
</dbReference>
<comment type="caution">
    <text evidence="1">The sequence shown here is derived from an EMBL/GenBank/DDBJ whole genome shotgun (WGS) entry which is preliminary data.</text>
</comment>
<dbReference type="SFLD" id="SFLDG01129">
    <property type="entry name" value="C1.5:_HAD__Beta-PGM__Phosphata"/>
    <property type="match status" value="1"/>
</dbReference>
<organism evidence="1 2">
    <name type="scientific">Salinarimonas soli</name>
    <dbReference type="NCBI Taxonomy" id="1638099"/>
    <lineage>
        <taxon>Bacteria</taxon>
        <taxon>Pseudomonadati</taxon>
        <taxon>Pseudomonadota</taxon>
        <taxon>Alphaproteobacteria</taxon>
        <taxon>Hyphomicrobiales</taxon>
        <taxon>Salinarimonadaceae</taxon>
        <taxon>Salinarimonas</taxon>
    </lineage>
</organism>
<dbReference type="InterPro" id="IPR006439">
    <property type="entry name" value="HAD-SF_hydro_IA"/>
</dbReference>
<dbReference type="EMBL" id="VUOA01000047">
    <property type="protein sequence ID" value="KAA2234606.1"/>
    <property type="molecule type" value="Genomic_DNA"/>
</dbReference>
<reference evidence="1 2" key="2">
    <citation type="submission" date="2019-09" db="EMBL/GenBank/DDBJ databases">
        <authorList>
            <person name="Jin C."/>
        </authorList>
    </citation>
    <scope>NUCLEOTIDE SEQUENCE [LARGE SCALE GENOMIC DNA]</scope>
    <source>
        <strain evidence="1 2">BN140002</strain>
    </source>
</reference>
<dbReference type="SUPFAM" id="SSF56784">
    <property type="entry name" value="HAD-like"/>
    <property type="match status" value="1"/>
</dbReference>
<dbReference type="InterPro" id="IPR023214">
    <property type="entry name" value="HAD_sf"/>
</dbReference>
<sequence length="221" mass="23023">MPLILFDVDGTLVDSQDMIAAAHGRAFASLGLPCPERGRLLELVGLSLPETFTALVGPDGPVAPLEQAYRDAFKSLRADPARAEPLFPGADAALRRLSGTPGVRLGIATGKSRRGVAALLERFGWVGLFATVQTADDAPSKPHPGMIERALAEISVPPASAVMIGDSIYDMAMARAAGTRALGVAWGYHTPERLRASGAEAVAGSFDEVLAWLAGEGLLAP</sequence>
<dbReference type="RefSeq" id="WP_149822086.1">
    <property type="nucleotide sequence ID" value="NZ_VUOA01000047.1"/>
</dbReference>
<dbReference type="PANTHER" id="PTHR43434:SF24">
    <property type="entry name" value="HYDROLASE-RELATED"/>
    <property type="match status" value="1"/>
</dbReference>
<dbReference type="GO" id="GO:0006281">
    <property type="term" value="P:DNA repair"/>
    <property type="evidence" value="ECO:0007669"/>
    <property type="project" value="TreeGrafter"/>
</dbReference>
<keyword evidence="1" id="KW-0378">Hydrolase</keyword>
<dbReference type="OrthoDB" id="9782449at2"/>
<dbReference type="InterPro" id="IPR036412">
    <property type="entry name" value="HAD-like_sf"/>
</dbReference>
<dbReference type="AlphaFoldDB" id="A0A5B2V6Z3"/>
<gene>
    <name evidence="1" type="ORF">F0L46_23690</name>
</gene>
<evidence type="ECO:0000313" key="2">
    <source>
        <dbReference type="Proteomes" id="UP000323142"/>
    </source>
</evidence>
<dbReference type="InterPro" id="IPR041492">
    <property type="entry name" value="HAD_2"/>
</dbReference>
<dbReference type="GO" id="GO:0008967">
    <property type="term" value="F:phosphoglycolate phosphatase activity"/>
    <property type="evidence" value="ECO:0007669"/>
    <property type="project" value="TreeGrafter"/>
</dbReference>
<dbReference type="Gene3D" id="1.10.150.240">
    <property type="entry name" value="Putative phosphatase, domain 2"/>
    <property type="match status" value="1"/>
</dbReference>
<dbReference type="Proteomes" id="UP000323142">
    <property type="component" value="Unassembled WGS sequence"/>
</dbReference>
<dbReference type="PANTHER" id="PTHR43434">
    <property type="entry name" value="PHOSPHOGLYCOLATE PHOSPHATASE"/>
    <property type="match status" value="1"/>
</dbReference>